<feature type="domain" description="Wadjet protein JetD C-terminal" evidence="1">
    <location>
        <begin position="245"/>
        <end position="381"/>
    </location>
</feature>
<sequence>MARRFTDANGLLNDLLDRFEAGAASPIAHPDYAAFASVVAADAFLKQIREAEATGAVSVGWGRGVKRDQVAHVRLASAEILYRYLDRPPASRIAQDAAARLAAGSALRDSLKNSASQIAEVWGRGKTWHGFASSDVEMLRDAFVLAQAILDNKHLDVDYKTFSRRTVGHSKTLERTEGAVVRLLSGILEFPPGARPREALRAIGLERFAPPLLVAGKIDLEGADLSRISPHYLGITPKEADRVRFREPPAYILTIENFASFNRHIAEADPGRLGTTMYVGGYPSLATQQALRMIAGSVSEQTPIFHWSDIDPDGTWIFHTIERAIGRPIRPHLMSVEIAERSGQVPSKKSAPARCSPESGIARLAAYLAEDGAKTLEQEELDPVLPELR</sequence>
<dbReference type="SUPFAM" id="SSF56726">
    <property type="entry name" value="DNA topoisomerase IV, alpha subunit"/>
    <property type="match status" value="1"/>
</dbReference>
<dbReference type="Pfam" id="PF09983">
    <property type="entry name" value="JetD_C"/>
    <property type="match status" value="1"/>
</dbReference>
<dbReference type="Gene3D" id="3.40.1360.10">
    <property type="match status" value="1"/>
</dbReference>
<dbReference type="Proteomes" id="UP000468531">
    <property type="component" value="Unassembled WGS sequence"/>
</dbReference>
<dbReference type="InterPro" id="IPR036078">
    <property type="entry name" value="Spo11/TopoVI_A_sf"/>
</dbReference>
<organism evidence="2 3">
    <name type="scientific">Bradyrhizobium uaiense</name>
    <dbReference type="NCBI Taxonomy" id="2594946"/>
    <lineage>
        <taxon>Bacteria</taxon>
        <taxon>Pseudomonadati</taxon>
        <taxon>Pseudomonadota</taxon>
        <taxon>Alphaproteobacteria</taxon>
        <taxon>Hyphomicrobiales</taxon>
        <taxon>Nitrobacteraceae</taxon>
        <taxon>Bradyrhizobium</taxon>
    </lineage>
</organism>
<dbReference type="RefSeq" id="WP_163153755.1">
    <property type="nucleotide sequence ID" value="NZ_VKHP01000044.1"/>
</dbReference>
<protein>
    <recommendedName>
        <fullName evidence="1">Wadjet protein JetD C-terminal domain-containing protein</fullName>
    </recommendedName>
</protein>
<dbReference type="EMBL" id="VKHP01000044">
    <property type="protein sequence ID" value="NEU96853.1"/>
    <property type="molecule type" value="Genomic_DNA"/>
</dbReference>
<gene>
    <name evidence="2" type="ORF">FNJ47_13620</name>
</gene>
<name>A0A6P1BF15_9BRAD</name>
<evidence type="ECO:0000259" key="1">
    <source>
        <dbReference type="Pfam" id="PF09983"/>
    </source>
</evidence>
<dbReference type="InterPro" id="IPR024534">
    <property type="entry name" value="JetD_C"/>
</dbReference>
<proteinExistence type="predicted"/>
<accession>A0A6P1BF15</accession>
<keyword evidence="3" id="KW-1185">Reference proteome</keyword>
<reference evidence="2 3" key="1">
    <citation type="journal article" date="2020" name="Arch. Microbiol.">
        <title>Bradyrhizobium uaiense sp. nov., a new highly efficient cowpea symbiont.</title>
        <authorList>
            <person name="Cabral Michel D."/>
            <person name="Azarias Guimaraes A."/>
            <person name="Martins da Costa E."/>
            <person name="Soares de Carvalho T."/>
            <person name="Balsanelli E."/>
            <person name="Willems A."/>
            <person name="Maltempi de Souza E."/>
            <person name="de Souza Moreira F.M."/>
        </authorList>
    </citation>
    <scope>NUCLEOTIDE SEQUENCE [LARGE SCALE GENOMIC DNA]</scope>
    <source>
        <strain evidence="2 3">UFLA 03-164</strain>
    </source>
</reference>
<comment type="caution">
    <text evidence="2">The sequence shown here is derived from an EMBL/GenBank/DDBJ whole genome shotgun (WGS) entry which is preliminary data.</text>
</comment>
<dbReference type="AlphaFoldDB" id="A0A6P1BF15"/>
<evidence type="ECO:0000313" key="2">
    <source>
        <dbReference type="EMBL" id="NEU96853.1"/>
    </source>
</evidence>
<dbReference type="GO" id="GO:0003677">
    <property type="term" value="F:DNA binding"/>
    <property type="evidence" value="ECO:0007669"/>
    <property type="project" value="InterPro"/>
</dbReference>
<evidence type="ECO:0000313" key="3">
    <source>
        <dbReference type="Proteomes" id="UP000468531"/>
    </source>
</evidence>
<dbReference type="GO" id="GO:0005694">
    <property type="term" value="C:chromosome"/>
    <property type="evidence" value="ECO:0007669"/>
    <property type="project" value="InterPro"/>
</dbReference>